<protein>
    <submittedName>
        <fullName evidence="3">XRE family transcriptional regulator</fullName>
    </submittedName>
</protein>
<evidence type="ECO:0000313" key="4">
    <source>
        <dbReference type="Proteomes" id="UP000285882"/>
    </source>
</evidence>
<keyword evidence="1" id="KW-0238">DNA-binding</keyword>
<name>A0ABX5Q494_9BACL</name>
<dbReference type="SUPFAM" id="SSF47413">
    <property type="entry name" value="lambda repressor-like DNA-binding domains"/>
    <property type="match status" value="1"/>
</dbReference>
<gene>
    <name evidence="3" type="ORF">C0674_01845</name>
</gene>
<proteinExistence type="predicted"/>
<dbReference type="SMART" id="SM00530">
    <property type="entry name" value="HTH_XRE"/>
    <property type="match status" value="1"/>
</dbReference>
<dbReference type="PROSITE" id="PS50943">
    <property type="entry name" value="HTH_CROC1"/>
    <property type="match status" value="1"/>
</dbReference>
<dbReference type="InterPro" id="IPR001387">
    <property type="entry name" value="Cro/C1-type_HTH"/>
</dbReference>
<accession>A0ABX5Q494</accession>
<dbReference type="CDD" id="cd00093">
    <property type="entry name" value="HTH_XRE"/>
    <property type="match status" value="1"/>
</dbReference>
<evidence type="ECO:0000313" key="3">
    <source>
        <dbReference type="EMBL" id="QAA21466.1"/>
    </source>
</evidence>
<dbReference type="Pfam" id="PF01381">
    <property type="entry name" value="HTH_3"/>
    <property type="match status" value="1"/>
</dbReference>
<evidence type="ECO:0000256" key="1">
    <source>
        <dbReference type="ARBA" id="ARBA00023125"/>
    </source>
</evidence>
<dbReference type="InterPro" id="IPR010982">
    <property type="entry name" value="Lambda_DNA-bd_dom_sf"/>
</dbReference>
<dbReference type="Gene3D" id="1.10.260.40">
    <property type="entry name" value="lambda repressor-like DNA-binding domains"/>
    <property type="match status" value="1"/>
</dbReference>
<keyword evidence="4" id="KW-1185">Reference proteome</keyword>
<sequence length="107" mass="12170">MMLAQLIALRKQKNLTIQNVADALGIAKSTYASYESGYRQPPIDALIKIADFFSLSLDRLVDRPFEAVIHLDHPQNECCRLFIDGQALTEAERKEIIAFIKVKRTLH</sequence>
<dbReference type="PANTHER" id="PTHR46558">
    <property type="entry name" value="TRACRIPTIONAL REGULATORY PROTEIN-RELATED-RELATED"/>
    <property type="match status" value="1"/>
</dbReference>
<dbReference type="PANTHER" id="PTHR46558:SF14">
    <property type="entry name" value="HTH-TYPE TRANSCRIPTIONAL REGULATOR ANSR"/>
    <property type="match status" value="1"/>
</dbReference>
<evidence type="ECO:0000259" key="2">
    <source>
        <dbReference type="PROSITE" id="PS50943"/>
    </source>
</evidence>
<reference evidence="3 4" key="1">
    <citation type="submission" date="2018-01" db="EMBL/GenBank/DDBJ databases">
        <title>Complete genome sequencing of Sporolactobacillus terrae DLG3.</title>
        <authorList>
            <person name="Nam Y.-D."/>
            <person name="Kang J."/>
            <person name="Chung W.-H."/>
        </authorList>
    </citation>
    <scope>NUCLEOTIDE SEQUENCE [LARGE SCALE GENOMIC DNA]</scope>
    <source>
        <strain evidence="3 4">DLG3</strain>
    </source>
</reference>
<dbReference type="Proteomes" id="UP000285882">
    <property type="component" value="Chromosome"/>
</dbReference>
<organism evidence="3 4">
    <name type="scientific">Sporolactobacillus terrae</name>
    <dbReference type="NCBI Taxonomy" id="269673"/>
    <lineage>
        <taxon>Bacteria</taxon>
        <taxon>Bacillati</taxon>
        <taxon>Bacillota</taxon>
        <taxon>Bacilli</taxon>
        <taxon>Bacillales</taxon>
        <taxon>Sporolactobacillaceae</taxon>
        <taxon>Sporolactobacillus</taxon>
    </lineage>
</organism>
<dbReference type="EMBL" id="CP025688">
    <property type="protein sequence ID" value="QAA21466.1"/>
    <property type="molecule type" value="Genomic_DNA"/>
</dbReference>
<feature type="domain" description="HTH cro/C1-type" evidence="2">
    <location>
        <begin position="6"/>
        <end position="60"/>
    </location>
</feature>